<name>A0A6J4IPR2_9PROT</name>
<dbReference type="GO" id="GO:0005886">
    <property type="term" value="C:plasma membrane"/>
    <property type="evidence" value="ECO:0007669"/>
    <property type="project" value="UniProtKB-SubCell"/>
</dbReference>
<dbReference type="PANTHER" id="PTHR23513:SF11">
    <property type="entry name" value="STAPHYLOFERRIN A TRANSPORTER"/>
    <property type="match status" value="1"/>
</dbReference>
<keyword evidence="5 7" id="KW-1133">Transmembrane helix</keyword>
<dbReference type="Pfam" id="PF05977">
    <property type="entry name" value="MFS_3"/>
    <property type="match status" value="1"/>
</dbReference>
<accession>A0A6J4IPR2</accession>
<proteinExistence type="predicted"/>
<evidence type="ECO:0000256" key="2">
    <source>
        <dbReference type="ARBA" id="ARBA00022448"/>
    </source>
</evidence>
<gene>
    <name evidence="8" type="ORF">AVDCRST_MAG04-2572</name>
</gene>
<keyword evidence="2" id="KW-0813">Transport</keyword>
<feature type="transmembrane region" description="Helical" evidence="7">
    <location>
        <begin position="21"/>
        <end position="45"/>
    </location>
</feature>
<evidence type="ECO:0000256" key="1">
    <source>
        <dbReference type="ARBA" id="ARBA00004651"/>
    </source>
</evidence>
<feature type="transmembrane region" description="Helical" evidence="7">
    <location>
        <begin position="318"/>
        <end position="341"/>
    </location>
</feature>
<organism evidence="8">
    <name type="scientific">uncultured Acetobacteraceae bacterium</name>
    <dbReference type="NCBI Taxonomy" id="169975"/>
    <lineage>
        <taxon>Bacteria</taxon>
        <taxon>Pseudomonadati</taxon>
        <taxon>Pseudomonadota</taxon>
        <taxon>Alphaproteobacteria</taxon>
        <taxon>Acetobacterales</taxon>
        <taxon>Acetobacteraceae</taxon>
        <taxon>environmental samples</taxon>
    </lineage>
</organism>
<keyword evidence="3" id="KW-1003">Cell membrane</keyword>
<keyword evidence="6 7" id="KW-0472">Membrane</keyword>
<dbReference type="InterPro" id="IPR010290">
    <property type="entry name" value="TM_effector"/>
</dbReference>
<feature type="transmembrane region" description="Helical" evidence="7">
    <location>
        <begin position="291"/>
        <end position="312"/>
    </location>
</feature>
<keyword evidence="4 7" id="KW-0812">Transmembrane</keyword>
<evidence type="ECO:0008006" key="9">
    <source>
        <dbReference type="Google" id="ProtNLM"/>
    </source>
</evidence>
<sequence>MAGFSGTGALGRALSHRNARLFFSASAIAWTGLWIHRIAVAWLAWDMTRSAFWVGMVAFCDLAPAVLFSPVAGAVADRVDRVRLTMLSQAAIAAQAGVIALLLAAGQLGIGLLLVLEVVGGIAASFSQPARQSLMPSLVPRSDLPAAVACNSLCFNVARFIGPAIAGPLIATSGVVPAVALNCLAYIVATATMPLLRIDAAQRRGHAPGASLFAETLAGVRYAARHPGLGPILGFAAVASVLLRGVQEILPPFVERLFARGPDGLALLTASIGVGALASGLWVANRGRMAGTVALAVGAVAAQALATIGFVATGIFPLAMVCGALMGAAGSVHGISVQTLVQSASDPAMRGRVLSLWGMIVRACPACGALALGASGELFGLRLPTLTAMVLALLVAAWGVRRLPRMSAELEGPQDAAAARR</sequence>
<evidence type="ECO:0000313" key="8">
    <source>
        <dbReference type="EMBL" id="CAA9258501.1"/>
    </source>
</evidence>
<feature type="transmembrane region" description="Helical" evidence="7">
    <location>
        <begin position="176"/>
        <end position="196"/>
    </location>
</feature>
<dbReference type="InterPro" id="IPR036259">
    <property type="entry name" value="MFS_trans_sf"/>
</dbReference>
<evidence type="ECO:0000256" key="3">
    <source>
        <dbReference type="ARBA" id="ARBA00022475"/>
    </source>
</evidence>
<evidence type="ECO:0000256" key="7">
    <source>
        <dbReference type="SAM" id="Phobius"/>
    </source>
</evidence>
<evidence type="ECO:0000256" key="6">
    <source>
        <dbReference type="ARBA" id="ARBA00023136"/>
    </source>
</evidence>
<dbReference type="EMBL" id="CADCTL010000173">
    <property type="protein sequence ID" value="CAA9258501.1"/>
    <property type="molecule type" value="Genomic_DNA"/>
</dbReference>
<feature type="transmembrane region" description="Helical" evidence="7">
    <location>
        <begin position="379"/>
        <end position="400"/>
    </location>
</feature>
<protein>
    <recommendedName>
        <fullName evidence="9">Major facilitator superfamily (MFS) profile domain-containing protein</fullName>
    </recommendedName>
</protein>
<dbReference type="Gene3D" id="1.20.1250.20">
    <property type="entry name" value="MFS general substrate transporter like domains"/>
    <property type="match status" value="1"/>
</dbReference>
<feature type="transmembrane region" description="Helical" evidence="7">
    <location>
        <begin position="266"/>
        <end position="284"/>
    </location>
</feature>
<feature type="transmembrane region" description="Helical" evidence="7">
    <location>
        <begin position="228"/>
        <end position="246"/>
    </location>
</feature>
<dbReference type="CDD" id="cd06173">
    <property type="entry name" value="MFS_MefA_like"/>
    <property type="match status" value="1"/>
</dbReference>
<evidence type="ECO:0000256" key="4">
    <source>
        <dbReference type="ARBA" id="ARBA00022692"/>
    </source>
</evidence>
<feature type="transmembrane region" description="Helical" evidence="7">
    <location>
        <begin position="51"/>
        <end position="72"/>
    </location>
</feature>
<dbReference type="SUPFAM" id="SSF103473">
    <property type="entry name" value="MFS general substrate transporter"/>
    <property type="match status" value="1"/>
</dbReference>
<dbReference type="PANTHER" id="PTHR23513">
    <property type="entry name" value="INTEGRAL MEMBRANE EFFLUX PROTEIN-RELATED"/>
    <property type="match status" value="1"/>
</dbReference>
<evidence type="ECO:0000256" key="5">
    <source>
        <dbReference type="ARBA" id="ARBA00022989"/>
    </source>
</evidence>
<feature type="transmembrane region" description="Helical" evidence="7">
    <location>
        <begin position="353"/>
        <end position="373"/>
    </location>
</feature>
<comment type="subcellular location">
    <subcellularLocation>
        <location evidence="1">Cell membrane</location>
        <topology evidence="1">Multi-pass membrane protein</topology>
    </subcellularLocation>
</comment>
<reference evidence="8" key="1">
    <citation type="submission" date="2020-02" db="EMBL/GenBank/DDBJ databases">
        <authorList>
            <person name="Meier V. D."/>
        </authorList>
    </citation>
    <scope>NUCLEOTIDE SEQUENCE</scope>
    <source>
        <strain evidence="8">AVDCRST_MAG04</strain>
    </source>
</reference>
<dbReference type="AlphaFoldDB" id="A0A6J4IPR2"/>